<accession>A0A2B7XSH5</accession>
<dbReference type="AlphaFoldDB" id="A0A2B7XSH5"/>
<feature type="region of interest" description="Disordered" evidence="1">
    <location>
        <begin position="206"/>
        <end position="286"/>
    </location>
</feature>
<reference evidence="2 3" key="1">
    <citation type="submission" date="2017-10" db="EMBL/GenBank/DDBJ databases">
        <title>Comparative genomics in systemic dimorphic fungi from Ajellomycetaceae.</title>
        <authorList>
            <person name="Munoz J.F."/>
            <person name="Mcewen J.G."/>
            <person name="Clay O.K."/>
            <person name="Cuomo C.A."/>
        </authorList>
    </citation>
    <scope>NUCLEOTIDE SEQUENCE [LARGE SCALE GENOMIC DNA]</scope>
    <source>
        <strain evidence="2 3">UAMH5409</strain>
    </source>
</reference>
<protein>
    <submittedName>
        <fullName evidence="2">Uncharacterized protein</fullName>
    </submittedName>
</protein>
<organism evidence="2 3">
    <name type="scientific">Helicocarpus griseus UAMH5409</name>
    <dbReference type="NCBI Taxonomy" id="1447875"/>
    <lineage>
        <taxon>Eukaryota</taxon>
        <taxon>Fungi</taxon>
        <taxon>Dikarya</taxon>
        <taxon>Ascomycota</taxon>
        <taxon>Pezizomycotina</taxon>
        <taxon>Eurotiomycetes</taxon>
        <taxon>Eurotiomycetidae</taxon>
        <taxon>Onygenales</taxon>
        <taxon>Ajellomycetaceae</taxon>
        <taxon>Helicocarpus</taxon>
    </lineage>
</organism>
<dbReference type="Proteomes" id="UP000223968">
    <property type="component" value="Unassembled WGS sequence"/>
</dbReference>
<proteinExistence type="predicted"/>
<feature type="region of interest" description="Disordered" evidence="1">
    <location>
        <begin position="381"/>
        <end position="444"/>
    </location>
</feature>
<sequence length="871" mass="94888">MEEPNTQTPASGKKRGYMTKNDEPSSIPGACKFSPHPKGAREASRWKSLSESADIDVPIEPTILVPDPSPAKTLQDSDGDTPKSETLGGSLARRRRHGEYHHRPPVWSIRPLDEDNNGFSDVIVDFDPDGLECPTGLETGISSSHSHSQPTTESQKKPTYTLQSQMNLDPAIFDPLVNLPGNILFQSQLDAMASTWSREPLIVAMAGTDNEKGGGPDDRSRTRDSTAAEPKPNELPQPDDKNPSPLPTASSAPAIDPYHCYDAGKSSSSAPQNRGPCASGSHGSSLLDEIDETPFIYEYDKFPPSALDFDPDLTPVEERPSDENSPAIGLDQTRTCDTFRTAFTTAQTSQGANSPPCQQEEEDNEGDHNQTKRVDFAFPTQQAQQDQDMNRQPNQQEVDQEPSSGIDLPQSQINVQAPVGGSPLSGDSSAGPSASGESRLIHRQQSTDHRLLACYRDIRVVMNAHTGYPIGPNRHFGYAIETGSRVVCVCDTVIEETYDDVFPMRLGDAYIVLKMYGDLWTSCLKLTLPNQTWAAYPRAKPNLLKDKNVFVRPESNIRFLPLCALTLDANFGDYLARHPRATGGYGLLPATGQKVVPPKRTFSSPENHAGFSVRVPKEVLRQAKYPNMPQDQHAIALPPDKDDLSFGHVPENTPPGMTGIDPDETYTGLIDSIPKFASKLENRINEGKGSLRSVKEKIHGSSKTLRKSISGHFRAISEQSLRQRFRSNQGVSHEGSISRQSEGISQEPTIVTPRALGQSRKAEGISREIGTDTGHASGKACEPEENAPVDEVDTAHNSGTTQDVESEVPPAMEDTTHYAEDARNTADDHEEGRTTEGSSRHAGPPAEPTVPNILRGRCATTTVTEVKCGEE</sequence>
<feature type="compositionally biased region" description="Basic and acidic residues" evidence="1">
    <location>
        <begin position="814"/>
        <end position="834"/>
    </location>
</feature>
<feature type="compositionally biased region" description="Basic and acidic residues" evidence="1">
    <location>
        <begin position="209"/>
        <end position="226"/>
    </location>
</feature>
<comment type="caution">
    <text evidence="2">The sequence shown here is derived from an EMBL/GenBank/DDBJ whole genome shotgun (WGS) entry which is preliminary data.</text>
</comment>
<feature type="compositionally biased region" description="Polar residues" evidence="1">
    <location>
        <begin position="724"/>
        <end position="749"/>
    </location>
</feature>
<evidence type="ECO:0000256" key="1">
    <source>
        <dbReference type="SAM" id="MobiDB-lite"/>
    </source>
</evidence>
<feature type="compositionally biased region" description="Low complexity" evidence="1">
    <location>
        <begin position="420"/>
        <end position="438"/>
    </location>
</feature>
<feature type="region of interest" description="Disordered" evidence="1">
    <location>
        <begin position="1"/>
        <end position="100"/>
    </location>
</feature>
<feature type="region of interest" description="Disordered" evidence="1">
    <location>
        <begin position="302"/>
        <end position="369"/>
    </location>
</feature>
<name>A0A2B7XSH5_9EURO</name>
<feature type="compositionally biased region" description="Polar residues" evidence="1">
    <location>
        <begin position="140"/>
        <end position="160"/>
    </location>
</feature>
<feature type="region of interest" description="Disordered" evidence="1">
    <location>
        <begin position="130"/>
        <end position="160"/>
    </location>
</feature>
<feature type="compositionally biased region" description="Acidic residues" evidence="1">
    <location>
        <begin position="783"/>
        <end position="792"/>
    </location>
</feature>
<feature type="compositionally biased region" description="Polar residues" evidence="1">
    <location>
        <begin position="390"/>
        <end position="415"/>
    </location>
</feature>
<feature type="compositionally biased region" description="Basic and acidic residues" evidence="1">
    <location>
        <begin position="760"/>
        <end position="770"/>
    </location>
</feature>
<gene>
    <name evidence="2" type="ORF">AJ79_02890</name>
</gene>
<feature type="compositionally biased region" description="Polar residues" evidence="1">
    <location>
        <begin position="1"/>
        <end position="10"/>
    </location>
</feature>
<feature type="compositionally biased region" description="Polar residues" evidence="1">
    <location>
        <begin position="332"/>
        <end position="357"/>
    </location>
</feature>
<keyword evidence="3" id="KW-1185">Reference proteome</keyword>
<dbReference type="EMBL" id="PDNB01000032">
    <property type="protein sequence ID" value="PGH14724.1"/>
    <property type="molecule type" value="Genomic_DNA"/>
</dbReference>
<evidence type="ECO:0000313" key="3">
    <source>
        <dbReference type="Proteomes" id="UP000223968"/>
    </source>
</evidence>
<evidence type="ECO:0000313" key="2">
    <source>
        <dbReference type="EMBL" id="PGH14724.1"/>
    </source>
</evidence>
<dbReference type="OrthoDB" id="4526763at2759"/>
<feature type="region of interest" description="Disordered" evidence="1">
    <location>
        <begin position="724"/>
        <end position="858"/>
    </location>
</feature>